<dbReference type="GO" id="GO:0043107">
    <property type="term" value="P:type IV pilus-dependent motility"/>
    <property type="evidence" value="ECO:0007669"/>
    <property type="project" value="TreeGrafter"/>
</dbReference>
<dbReference type="Proteomes" id="UP001201397">
    <property type="component" value="Unassembled WGS sequence"/>
</dbReference>
<dbReference type="PANTHER" id="PTHR40278:SF2">
    <property type="entry name" value="TYPE IV PILUS INNER MEMBRANE COMPONENT PILN"/>
    <property type="match status" value="1"/>
</dbReference>
<evidence type="ECO:0000256" key="1">
    <source>
        <dbReference type="SAM" id="Coils"/>
    </source>
</evidence>
<feature type="transmembrane region" description="Helical" evidence="2">
    <location>
        <begin position="24"/>
        <end position="46"/>
    </location>
</feature>
<dbReference type="InterPro" id="IPR007813">
    <property type="entry name" value="PilN"/>
</dbReference>
<keyword evidence="2" id="KW-1133">Transmembrane helix</keyword>
<accession>A0AAW5AQF1</accession>
<keyword evidence="1" id="KW-0175">Coiled coil</keyword>
<gene>
    <name evidence="3" type="ORF">L4H06_09695</name>
</gene>
<protein>
    <submittedName>
        <fullName evidence="3">PilN domain-containing protein</fullName>
    </submittedName>
</protein>
<name>A0AAW5AQF1_9NEIS</name>
<dbReference type="InterPro" id="IPR052534">
    <property type="entry name" value="Extracell_DNA_Util/SecSys_Comp"/>
</dbReference>
<keyword evidence="2" id="KW-0472">Membrane</keyword>
<reference evidence="3" key="1">
    <citation type="submission" date="2022-01" db="EMBL/GenBank/DDBJ databases">
        <title>Neisseria sp. ZJ104.</title>
        <authorList>
            <person name="Yang C."/>
        </authorList>
    </citation>
    <scope>NUCLEOTIDE SEQUENCE</scope>
    <source>
        <strain evidence="3">ZJ104</strain>
    </source>
</reference>
<evidence type="ECO:0000256" key="2">
    <source>
        <dbReference type="SAM" id="Phobius"/>
    </source>
</evidence>
<dbReference type="PANTHER" id="PTHR40278">
    <property type="entry name" value="DNA UTILIZATION PROTEIN HOFN"/>
    <property type="match status" value="1"/>
</dbReference>
<dbReference type="RefSeq" id="WP_237093318.1">
    <property type="nucleotide sequence ID" value="NZ_JAKKDL010000018.1"/>
</dbReference>
<dbReference type="GO" id="GO:0043683">
    <property type="term" value="P:type IV pilus assembly"/>
    <property type="evidence" value="ECO:0007669"/>
    <property type="project" value="TreeGrafter"/>
</dbReference>
<sequence>MIELIAINLLPYRQALETQRKRQFALLMSAAAALACTVSLAGYLLLEHAVSQQTARNRFLEHAASTLDQDLARLRQLQNEKDALIRQQQHVEQWQRQTEQTARLPDILGGILPEQAYLTDLTADSPHHYRISGKAAGEAEATAFLAALNRTPQIRSPELADLKADGTQQAFTVKFSLTAEPPTGQPSEP</sequence>
<organism evidence="3 4">
    <name type="scientific">Neisseria lisongii</name>
    <dbReference type="NCBI Taxonomy" id="2912188"/>
    <lineage>
        <taxon>Bacteria</taxon>
        <taxon>Pseudomonadati</taxon>
        <taxon>Pseudomonadota</taxon>
        <taxon>Betaproteobacteria</taxon>
        <taxon>Neisseriales</taxon>
        <taxon>Neisseriaceae</taxon>
        <taxon>Neisseria</taxon>
    </lineage>
</organism>
<proteinExistence type="predicted"/>
<keyword evidence="2" id="KW-0812">Transmembrane</keyword>
<comment type="caution">
    <text evidence="3">The sequence shown here is derived from an EMBL/GenBank/DDBJ whole genome shotgun (WGS) entry which is preliminary data.</text>
</comment>
<evidence type="ECO:0000313" key="4">
    <source>
        <dbReference type="Proteomes" id="UP001201397"/>
    </source>
</evidence>
<dbReference type="Pfam" id="PF05137">
    <property type="entry name" value="PilN"/>
    <property type="match status" value="1"/>
</dbReference>
<evidence type="ECO:0000313" key="3">
    <source>
        <dbReference type="EMBL" id="MCF7530495.1"/>
    </source>
</evidence>
<dbReference type="EMBL" id="JAKKDL010000018">
    <property type="protein sequence ID" value="MCF7530495.1"/>
    <property type="molecule type" value="Genomic_DNA"/>
</dbReference>
<feature type="coiled-coil region" evidence="1">
    <location>
        <begin position="60"/>
        <end position="97"/>
    </location>
</feature>
<dbReference type="AlphaFoldDB" id="A0AAW5AQF1"/>